<dbReference type="InterPro" id="IPR000836">
    <property type="entry name" value="PRTase_dom"/>
</dbReference>
<reference evidence="12 13" key="1">
    <citation type="submission" date="2017-06" db="EMBL/GenBank/DDBJ databases">
        <title>Novel microbial phyla capable of carbon fixation and sulfur reduction in deep-sea sediments.</title>
        <authorList>
            <person name="Huang J."/>
            <person name="Baker B."/>
            <person name="Wang Y."/>
        </authorList>
    </citation>
    <scope>NUCLEOTIDE SEQUENCE [LARGE SCALE GENOMIC DNA]</scope>
    <source>
        <strain evidence="12">B3_LCP</strain>
    </source>
</reference>
<evidence type="ECO:0000259" key="11">
    <source>
        <dbReference type="Pfam" id="PF13793"/>
    </source>
</evidence>
<dbReference type="InterPro" id="IPR037515">
    <property type="entry name" value="Rib-P_diPkinase_bac"/>
</dbReference>
<dbReference type="InterPro" id="IPR029057">
    <property type="entry name" value="PRTase-like"/>
</dbReference>
<dbReference type="HAMAP" id="MF_00583_B">
    <property type="entry name" value="RibP_PPkinase_B"/>
    <property type="match status" value="1"/>
</dbReference>
<feature type="binding site" evidence="10">
    <location>
        <position position="128"/>
    </location>
    <ligand>
        <name>Mg(2+)</name>
        <dbReference type="ChEBI" id="CHEBI:18420"/>
    </ligand>
</feature>
<feature type="binding site" evidence="10">
    <location>
        <begin position="94"/>
        <end position="95"/>
    </location>
    <ligand>
        <name>ATP</name>
        <dbReference type="ChEBI" id="CHEBI:30616"/>
    </ligand>
</feature>
<dbReference type="CDD" id="cd06223">
    <property type="entry name" value="PRTases_typeI"/>
    <property type="match status" value="1"/>
</dbReference>
<evidence type="ECO:0000313" key="13">
    <source>
        <dbReference type="Proteomes" id="UP000319619"/>
    </source>
</evidence>
<protein>
    <recommendedName>
        <fullName evidence="10">Ribose-phosphate pyrophosphokinase</fullName>
        <shortName evidence="10">RPPK</shortName>
        <ecNumber evidence="10">2.7.6.1</ecNumber>
    </recommendedName>
    <alternativeName>
        <fullName evidence="10">5-phospho-D-ribosyl alpha-1-diphosphate synthase</fullName>
    </alternativeName>
    <alternativeName>
        <fullName evidence="10">Phosphoribosyl diphosphate synthase</fullName>
    </alternativeName>
    <alternativeName>
        <fullName evidence="10">Phosphoribosyl pyrophosphate synthase</fullName>
        <shortName evidence="10">P-Rib-PP synthase</shortName>
        <shortName evidence="10">PRPP synthase</shortName>
        <shortName evidence="10">PRPPase</shortName>
    </alternativeName>
</protein>
<keyword evidence="6 10" id="KW-0418">Kinase</keyword>
<evidence type="ECO:0000256" key="4">
    <source>
        <dbReference type="ARBA" id="ARBA00022727"/>
    </source>
</evidence>
<keyword evidence="8 10" id="KW-0460">Magnesium</keyword>
<dbReference type="SUPFAM" id="SSF53271">
    <property type="entry name" value="PRTase-like"/>
    <property type="match status" value="1"/>
</dbReference>
<dbReference type="SMART" id="SM01400">
    <property type="entry name" value="Pribosyltran_N"/>
    <property type="match status" value="1"/>
</dbReference>
<dbReference type="GO" id="GO:0000287">
    <property type="term" value="F:magnesium ion binding"/>
    <property type="evidence" value="ECO:0007669"/>
    <property type="project" value="UniProtKB-UniRule"/>
</dbReference>
<proteinExistence type="inferred from homology"/>
<evidence type="ECO:0000256" key="9">
    <source>
        <dbReference type="ARBA" id="ARBA00049535"/>
    </source>
</evidence>
<dbReference type="InterPro" id="IPR005946">
    <property type="entry name" value="Rib-P_diPkinase"/>
</dbReference>
<evidence type="ECO:0000256" key="2">
    <source>
        <dbReference type="ARBA" id="ARBA00022679"/>
    </source>
</evidence>
<dbReference type="GO" id="GO:0002189">
    <property type="term" value="C:ribose phosphate diphosphokinase complex"/>
    <property type="evidence" value="ECO:0007669"/>
    <property type="project" value="TreeGrafter"/>
</dbReference>
<evidence type="ECO:0000256" key="10">
    <source>
        <dbReference type="HAMAP-Rule" id="MF_00583"/>
    </source>
</evidence>
<gene>
    <name evidence="10" type="primary">prs</name>
    <name evidence="12" type="ORF">CEE37_08655</name>
</gene>
<dbReference type="EC" id="2.7.6.1" evidence="10"/>
<feature type="domain" description="Ribose-phosphate pyrophosphokinase N-terminal" evidence="11">
    <location>
        <begin position="3"/>
        <end position="118"/>
    </location>
</feature>
<dbReference type="NCBIfam" id="NF002320">
    <property type="entry name" value="PRK01259.1"/>
    <property type="match status" value="1"/>
</dbReference>
<comment type="similarity">
    <text evidence="10">Belongs to the ribose-phosphate pyrophosphokinase family. Class I subfamily.</text>
</comment>
<dbReference type="NCBIfam" id="TIGR01251">
    <property type="entry name" value="ribP_PPkin"/>
    <property type="match status" value="1"/>
</dbReference>
<dbReference type="Pfam" id="PF13793">
    <property type="entry name" value="Pribosyltran_N"/>
    <property type="match status" value="1"/>
</dbReference>
<keyword evidence="4 10" id="KW-0545">Nucleotide biosynthesis</keyword>
<dbReference type="GO" id="GO:0016301">
    <property type="term" value="F:kinase activity"/>
    <property type="evidence" value="ECO:0007669"/>
    <property type="project" value="UniProtKB-KW"/>
</dbReference>
<dbReference type="FunFam" id="3.40.50.2020:FF:000002">
    <property type="entry name" value="Ribose-phosphate pyrophosphokinase"/>
    <property type="match status" value="1"/>
</dbReference>
<feature type="binding site" evidence="10">
    <location>
        <position position="192"/>
    </location>
    <ligand>
        <name>D-ribose 5-phosphate</name>
        <dbReference type="ChEBI" id="CHEBI:78346"/>
    </ligand>
</feature>
<dbReference type="UniPathway" id="UPA00087">
    <property type="reaction ID" value="UER00172"/>
</dbReference>
<dbReference type="GO" id="GO:0006164">
    <property type="term" value="P:purine nucleotide biosynthetic process"/>
    <property type="evidence" value="ECO:0007669"/>
    <property type="project" value="TreeGrafter"/>
</dbReference>
<evidence type="ECO:0000256" key="8">
    <source>
        <dbReference type="ARBA" id="ARBA00022842"/>
    </source>
</evidence>
<feature type="binding site" evidence="10">
    <location>
        <begin position="36"/>
        <end position="38"/>
    </location>
    <ligand>
        <name>ATP</name>
        <dbReference type="ChEBI" id="CHEBI:30616"/>
    </ligand>
</feature>
<evidence type="ECO:0000256" key="5">
    <source>
        <dbReference type="ARBA" id="ARBA00022741"/>
    </source>
</evidence>
<comment type="subcellular location">
    <subcellularLocation>
        <location evidence="10">Cytoplasm</location>
    </subcellularLocation>
</comment>
<dbReference type="Proteomes" id="UP000319619">
    <property type="component" value="Unassembled WGS sequence"/>
</dbReference>
<dbReference type="GO" id="GO:0005524">
    <property type="term" value="F:ATP binding"/>
    <property type="evidence" value="ECO:0007669"/>
    <property type="project" value="UniProtKB-KW"/>
</dbReference>
<keyword evidence="7 10" id="KW-0067">ATP-binding</keyword>
<comment type="catalytic activity">
    <reaction evidence="9 10">
        <text>D-ribose 5-phosphate + ATP = 5-phospho-alpha-D-ribose 1-diphosphate + AMP + H(+)</text>
        <dbReference type="Rhea" id="RHEA:15609"/>
        <dbReference type="ChEBI" id="CHEBI:15378"/>
        <dbReference type="ChEBI" id="CHEBI:30616"/>
        <dbReference type="ChEBI" id="CHEBI:58017"/>
        <dbReference type="ChEBI" id="CHEBI:78346"/>
        <dbReference type="ChEBI" id="CHEBI:456215"/>
        <dbReference type="EC" id="2.7.6.1"/>
    </reaction>
</comment>
<comment type="caution">
    <text evidence="12">The sequence shown here is derived from an EMBL/GenBank/DDBJ whole genome shotgun (WGS) entry which is preliminary data.</text>
</comment>
<comment type="function">
    <text evidence="10">Involved in the biosynthesis of the central metabolite phospho-alpha-D-ribosyl-1-pyrophosphate (PRPP) via the transfer of pyrophosphoryl group from ATP to 1-hydroxyl of ribose-5-phosphate (Rib-5-P).</text>
</comment>
<dbReference type="PANTHER" id="PTHR10210">
    <property type="entry name" value="RIBOSE-PHOSPHATE DIPHOSPHOKINASE FAMILY MEMBER"/>
    <property type="match status" value="1"/>
</dbReference>
<dbReference type="PANTHER" id="PTHR10210:SF41">
    <property type="entry name" value="RIBOSE-PHOSPHATE PYROPHOSPHOKINASE 1, CHLOROPLASTIC"/>
    <property type="match status" value="1"/>
</dbReference>
<keyword evidence="3 10" id="KW-0479">Metal-binding</keyword>
<evidence type="ECO:0000256" key="1">
    <source>
        <dbReference type="ARBA" id="ARBA00022490"/>
    </source>
</evidence>
<comment type="cofactor">
    <cofactor evidence="10">
        <name>Mg(2+)</name>
        <dbReference type="ChEBI" id="CHEBI:18420"/>
    </cofactor>
    <text evidence="10">Binds 2 Mg(2+) ions per subunit.</text>
</comment>
<dbReference type="AlphaFoldDB" id="A0A532UZK1"/>
<evidence type="ECO:0000256" key="6">
    <source>
        <dbReference type="ARBA" id="ARBA00022777"/>
    </source>
</evidence>
<organism evidence="12 13">
    <name type="scientific">candidate division LCP-89 bacterium B3_LCP</name>
    <dbReference type="NCBI Taxonomy" id="2012998"/>
    <lineage>
        <taxon>Bacteria</taxon>
        <taxon>Pseudomonadati</taxon>
        <taxon>Bacteria division LCP-89</taxon>
    </lineage>
</organism>
<feature type="binding site" evidence="10">
    <location>
        <position position="216"/>
    </location>
    <ligand>
        <name>D-ribose 5-phosphate</name>
        <dbReference type="ChEBI" id="CHEBI:78346"/>
    </ligand>
</feature>
<dbReference type="PROSITE" id="PS00114">
    <property type="entry name" value="PRPP_SYNTHASE"/>
    <property type="match status" value="1"/>
</dbReference>
<dbReference type="FunFam" id="3.40.50.2020:FF:000007">
    <property type="entry name" value="Ribose-phosphate pyrophosphokinase"/>
    <property type="match status" value="1"/>
</dbReference>
<keyword evidence="5 10" id="KW-0547">Nucleotide-binding</keyword>
<dbReference type="InterPro" id="IPR029099">
    <property type="entry name" value="Pribosyltran_N"/>
</dbReference>
<dbReference type="GO" id="GO:0004749">
    <property type="term" value="F:ribose phosphate diphosphokinase activity"/>
    <property type="evidence" value="ECO:0007669"/>
    <property type="project" value="UniProtKB-UniRule"/>
</dbReference>
<dbReference type="GO" id="GO:0006015">
    <property type="term" value="P:5-phosphoribose 1-diphosphate biosynthetic process"/>
    <property type="evidence" value="ECO:0007669"/>
    <property type="project" value="UniProtKB-UniRule"/>
</dbReference>
<accession>A0A532UZK1</accession>
<keyword evidence="2 10" id="KW-0808">Transferase</keyword>
<dbReference type="EMBL" id="NJBN01000005">
    <property type="protein sequence ID" value="TKJ40383.1"/>
    <property type="molecule type" value="Genomic_DNA"/>
</dbReference>
<dbReference type="Pfam" id="PF14572">
    <property type="entry name" value="Pribosyl_synth"/>
    <property type="match status" value="1"/>
</dbReference>
<comment type="pathway">
    <text evidence="10">Metabolic intermediate biosynthesis; 5-phospho-alpha-D-ribose 1-diphosphate biosynthesis; 5-phospho-alpha-D-ribose 1-diphosphate from D-ribose 5-phosphate (route I): step 1/1.</text>
</comment>
<evidence type="ECO:0000256" key="3">
    <source>
        <dbReference type="ARBA" id="ARBA00022723"/>
    </source>
</evidence>
<dbReference type="GO" id="GO:0009156">
    <property type="term" value="P:ribonucleoside monophosphate biosynthetic process"/>
    <property type="evidence" value="ECO:0007669"/>
    <property type="project" value="InterPro"/>
</dbReference>
<dbReference type="Gene3D" id="3.40.50.2020">
    <property type="match status" value="2"/>
</dbReference>
<evidence type="ECO:0000256" key="7">
    <source>
        <dbReference type="ARBA" id="ARBA00022840"/>
    </source>
</evidence>
<name>A0A532UZK1_UNCL8</name>
<keyword evidence="1 10" id="KW-0963">Cytoplasm</keyword>
<feature type="binding site" evidence="10">
    <location>
        <begin position="220"/>
        <end position="224"/>
    </location>
    <ligand>
        <name>D-ribose 5-phosphate</name>
        <dbReference type="ChEBI" id="CHEBI:78346"/>
    </ligand>
</feature>
<evidence type="ECO:0000313" key="12">
    <source>
        <dbReference type="EMBL" id="TKJ40383.1"/>
    </source>
</evidence>
<sequence length="312" mass="34465">MVVKIFTGSSNPQLASRIAAYLNTRIGDSKLKKFTDGELWFKYNENIRGCDVFLVQSTLPPAENLMELLIMLDAAKRSSAKRITAVIPYFGYARQDRKDQPRVAITAKLVADLLATAGADRVLTMDLHAAQIQGFFNVPFDHLYASAIFMDFYRTKNIPDLAVVAPDIGAMKLARAYSNYLDAPLAVVDKRRPTPNVSEVMNVIGDVKDRNVLMVDDLVDTGGSLTQAAKAIRKLGAKDIYACCTHAILSGNAVDKIEKSPICEFVATDTVPEKPEMKNSKIKILTASKLIGESIRRIFNEESISSLFVNQR</sequence>
<feature type="binding site" evidence="10">
    <location>
        <position position="167"/>
    </location>
    <ligand>
        <name>Mg(2+)</name>
        <dbReference type="ChEBI" id="CHEBI:18420"/>
    </ligand>
</feature>
<dbReference type="GO" id="GO:0005737">
    <property type="term" value="C:cytoplasm"/>
    <property type="evidence" value="ECO:0007669"/>
    <property type="project" value="UniProtKB-SubCell"/>
</dbReference>
<dbReference type="InterPro" id="IPR000842">
    <property type="entry name" value="PRib_PP_synth_CS"/>
</dbReference>
<comment type="subunit">
    <text evidence="10">Homohexamer.</text>
</comment>
<feature type="active site" evidence="10">
    <location>
        <position position="190"/>
    </location>
</feature>